<dbReference type="InterPro" id="IPR058741">
    <property type="entry name" value="MurL_C"/>
</dbReference>
<gene>
    <name evidence="1" type="primary">murL</name>
    <name evidence="3" type="ORF">BI308_06850</name>
</gene>
<dbReference type="Proteomes" id="UP000183940">
    <property type="component" value="Unassembled WGS sequence"/>
</dbReference>
<dbReference type="GO" id="GO:0008360">
    <property type="term" value="P:regulation of cell shape"/>
    <property type="evidence" value="ECO:0007669"/>
    <property type="project" value="UniProtKB-KW"/>
</dbReference>
<dbReference type="Pfam" id="PF26298">
    <property type="entry name" value="MurL_epimerase_C"/>
    <property type="match status" value="1"/>
</dbReference>
<keyword evidence="1" id="KW-0961">Cell wall biogenesis/degradation</keyword>
<evidence type="ECO:0000256" key="1">
    <source>
        <dbReference type="HAMAP-Rule" id="MF_02209"/>
    </source>
</evidence>
<evidence type="ECO:0000313" key="3">
    <source>
        <dbReference type="EMBL" id="OJJ26324.1"/>
    </source>
</evidence>
<dbReference type="EMBL" id="MLAW01000008">
    <property type="protein sequence ID" value="OJJ26324.1"/>
    <property type="molecule type" value="Genomic_DNA"/>
</dbReference>
<keyword evidence="1" id="KW-0132">Cell division</keyword>
<dbReference type="GO" id="GO:0016855">
    <property type="term" value="F:racemase and epimerase activity, acting on amino acids and derivatives"/>
    <property type="evidence" value="ECO:0007669"/>
    <property type="project" value="UniProtKB-UniRule"/>
</dbReference>
<organism evidence="3 4">
    <name type="scientific">Roseofilum reptotaenium AO1-A</name>
    <dbReference type="NCBI Taxonomy" id="1925591"/>
    <lineage>
        <taxon>Bacteria</taxon>
        <taxon>Bacillati</taxon>
        <taxon>Cyanobacteriota</taxon>
        <taxon>Cyanophyceae</taxon>
        <taxon>Desertifilales</taxon>
        <taxon>Desertifilaceae</taxon>
        <taxon>Roseofilum</taxon>
    </lineage>
</organism>
<evidence type="ECO:0000313" key="4">
    <source>
        <dbReference type="Proteomes" id="UP000183940"/>
    </source>
</evidence>
<comment type="catalytic activity">
    <reaction evidence="1">
        <text>UDP-N-acetyl-alpha-D-muramoyl-L-alanyl-L-glutamate + ATP + H2O = UDP-N-acetyl-alpha-D-muramoyl-L-alanyl-D-glutamate + AMP + diphosphate + H(+)</text>
        <dbReference type="Rhea" id="RHEA:58812"/>
        <dbReference type="ChEBI" id="CHEBI:15377"/>
        <dbReference type="ChEBI" id="CHEBI:15378"/>
        <dbReference type="ChEBI" id="CHEBI:30616"/>
        <dbReference type="ChEBI" id="CHEBI:33019"/>
        <dbReference type="ChEBI" id="CHEBI:83900"/>
        <dbReference type="ChEBI" id="CHEBI:142725"/>
        <dbReference type="ChEBI" id="CHEBI:456215"/>
        <dbReference type="EC" id="5.1.1.23"/>
    </reaction>
</comment>
<reference evidence="3" key="1">
    <citation type="submission" date="2016-10" db="EMBL/GenBank/DDBJ databases">
        <title>CRISPR-Cas defence system in Roseofilum reptotaenium: evidence of a bacteriophage-cyanobacterium arms race in the coral black band disease.</title>
        <authorList>
            <person name="Buerger P."/>
            <person name="Wood-Charlson E.M."/>
            <person name="Weynberg K.D."/>
            <person name="Willis B."/>
            <person name="Van Oppen M.J."/>
        </authorList>
    </citation>
    <scope>NUCLEOTIDE SEQUENCE [LARGE SCALE GENOMIC DNA]</scope>
    <source>
        <strain evidence="3">AO1-A</strain>
    </source>
</reference>
<comment type="caution">
    <text evidence="3">The sequence shown here is derived from an EMBL/GenBank/DDBJ whole genome shotgun (WGS) entry which is preliminary data.</text>
</comment>
<name>A0A1L9QUI5_9CYAN</name>
<dbReference type="STRING" id="1925591.BI308_06850"/>
<sequence length="493" mass="57583">MQDLEKKHFNCQEFEDFLVDDVILENVLVKSNQIWFRYLLDGEEVDCSVEYDSISFEDQNLASPARVKCFAVVIAVLFSLRFSSLLPQKVDFSKYSQFIDQELLNFLQTTIPKCWSETRYQVGKLVYQSPEIKVNESLLGQEVHYPIFNLKTEQNTVDAIIGSGSGKDSLLCSLILQKADINYDILTCLYNSYGNIEEQKELFTQASEHLNYRKQHYIYFQDSYYPWLKQRVNRYNIVDRTQKYFDYKKPFHNIAAENVILPFVVAPIQAMHKIPMLLVGNEKSADAHNLIDKYSGEAVAHQWVKSLEATKKTQDQMAGMFNNINHASLIKAIHDVKIFELVFKLADQLPYATNSCNIQKPWCCRCEKCCYVFAGFCAYGDREKVIKAFGKDLFVMEENLHIWSELLGLKGYIPWECVGMPEENQLYFYKLYQQGVRNQAITLFENEILIPLQNRGNSVEDYFQQIQNQFGQVDENHHTMPEWLWNKIRPVLE</sequence>
<feature type="domain" description="MurL C-terminal" evidence="2">
    <location>
        <begin position="359"/>
        <end position="440"/>
    </location>
</feature>
<dbReference type="GO" id="GO:0009252">
    <property type="term" value="P:peptidoglycan biosynthetic process"/>
    <property type="evidence" value="ECO:0007669"/>
    <property type="project" value="UniProtKB-UniRule"/>
</dbReference>
<dbReference type="UniPathway" id="UPA00219"/>
<dbReference type="GO" id="GO:0071555">
    <property type="term" value="P:cell wall organization"/>
    <property type="evidence" value="ECO:0007669"/>
    <property type="project" value="UniProtKB-KW"/>
</dbReference>
<dbReference type="InterPro" id="IPR043689">
    <property type="entry name" value="MurL"/>
</dbReference>
<accession>A0A1L9QUI5</accession>
<dbReference type="GO" id="GO:0005737">
    <property type="term" value="C:cytoplasm"/>
    <property type="evidence" value="ECO:0007669"/>
    <property type="project" value="UniProtKB-UniRule"/>
</dbReference>
<keyword evidence="1" id="KW-0413">Isomerase</keyword>
<dbReference type="HAMAP" id="MF_02209">
    <property type="entry name" value="MurL"/>
    <property type="match status" value="1"/>
</dbReference>
<comment type="pathway">
    <text evidence="1">Cell wall biogenesis; peptidoglycan biosynthesis.</text>
</comment>
<evidence type="ECO:0000259" key="2">
    <source>
        <dbReference type="Pfam" id="PF26298"/>
    </source>
</evidence>
<protein>
    <recommendedName>
        <fullName evidence="1">UDP-N-acetyl-alpha-D-muramoyl-L-alanyl-L-glutamate epimerase</fullName>
        <ecNumber evidence="1">5.1.1.23</ecNumber>
    </recommendedName>
    <alternativeName>
        <fullName evidence="1">UDP-MurNAc-L-Ala-L-Glu epimerase</fullName>
    </alternativeName>
</protein>
<dbReference type="AlphaFoldDB" id="A0A1L9QUI5"/>
<proteinExistence type="inferred from homology"/>
<keyword evidence="4" id="KW-1185">Reference proteome</keyword>
<dbReference type="EC" id="5.1.1.23" evidence="1"/>
<keyword evidence="1" id="KW-0131">Cell cycle</keyword>
<keyword evidence="1" id="KW-0573">Peptidoglycan synthesis</keyword>
<comment type="similarity">
    <text evidence="1">Belongs to the MurL family.</text>
</comment>
<comment type="function">
    <text evidence="1">Cell wall formation. Catalyzes epimerization of the terminal L-glutamate in UDP-N-acetyl-alpha-D-muramoyl-L-alanyl-L-glutamate.</text>
</comment>
<dbReference type="GO" id="GO:0051301">
    <property type="term" value="P:cell division"/>
    <property type="evidence" value="ECO:0007669"/>
    <property type="project" value="UniProtKB-KW"/>
</dbReference>
<keyword evidence="1" id="KW-0133">Cell shape</keyword>